<evidence type="ECO:0000256" key="3">
    <source>
        <dbReference type="ARBA" id="ARBA00022452"/>
    </source>
</evidence>
<dbReference type="InterPro" id="IPR036942">
    <property type="entry name" value="Beta-barrel_TonB_sf"/>
</dbReference>
<feature type="domain" description="TonB-dependent receptor plug" evidence="11">
    <location>
        <begin position="226"/>
        <end position="343"/>
    </location>
</feature>
<comment type="subcellular location">
    <subcellularLocation>
        <location evidence="1 8">Cell outer membrane</location>
        <topology evidence="1 8">Multi-pass membrane protein</topology>
    </subcellularLocation>
</comment>
<dbReference type="SUPFAM" id="SSF49464">
    <property type="entry name" value="Carboxypeptidase regulatory domain-like"/>
    <property type="match status" value="1"/>
</dbReference>
<name>A0A413IQ91_9BACT</name>
<sequence>MKKTGSCVHLRIRWLLKMLLTMRLLAFFLLLSVVPVSASVFGQYAKVSLRVENVSLEKVMDILERSTDYRFVYQNSQVESVRDLTLNFKDTDIRDVMKECLKGSGLTFNVVGMNVVIVPLGEKQPVQQDVKKEKQVKGRVTDKGGLPVPGVSVLIDSTTIGVVTDIDGNYVLTYPEMKNVRLRFSFIGMQTKYVVVGNKTVINVILEEEINRLDEVVAVGYGTTKAKDMTGAVSRLGKKEIETAPMGASIQSMLQGRAPGVNVMISSASPTSPVSVIIRGSSSLSGDSQPLWVIDGVPEYSAGTSGNISNTLYNLNLTDVETIDILKDASATAIYGSRAANGVVLVTTKRGKKGMKPTLEFSARYGIQTMNANDFGVLNAEEYIALSKAAVRASFFTRGSLDYFTRKYIDETKFNASTNHSQFDLETLTDDFFLKDAYYDGDTDWWDLMTHNAATQEYSLGIRGGSKESSYSASFFYKDQKGIVKGGSSKLLGGSFNFDASIRDVVRFKLGLRATSRVTDDKDDMISTILDMRPDYPAYTEDGSINMISYYVENPLFTLKNAKEGKGKDFTGSLGLEWDIIPGLTLRTNGTLKYGINKNLTYNRKYYDDGTSSSTVSKNENYTYVWDNTLTYLKTLEDHNLVGLLGFSIEKYEYDGLSASGSNFPDDEVLTNLGSAATKNSIASSYNSNTLVSTFARLEYKFKNRYLATFTFRADGSSKFGPDKRWGYFPSGALAWIISEENFLKDYSHIVSYLKLRASIGKTGSQNLGNYDWRTLMGSATYNGAPGIKPSSLGNDILQWESQVQKEIGLDYGFWEDRIRGSIGYYQKKVDNLLYSDPVPYSSSFSSVTQNIGSLKNKGFEFDVKVDIIKNTQKDLTWDFDFNVARNITTLEKLNSEAEYFGGGAYEYFKIKVGGKTGILYGYKYGGRLIRTNEELVALKTINPETGQQQYYRDNNNYERPGDLYIMDLDGDGQITADGDRTEIGNANPDFFGGFGTTLYWKGLMVNATFTYSVGADRFYDEEKSSAGDINSYNVSKNVLKSWTMNPGVDRGYPRAMYYGWGSNSIITDRYVHDASFLRLSALNISYRLPKRLFGSSIVDAIDLTFQATNLFTWTKYPGMDPQGNFSTSYSAFYNMGIDYSSYPSARTYNVGIKITLK</sequence>
<dbReference type="Gene3D" id="2.40.170.20">
    <property type="entry name" value="TonB-dependent receptor, beta-barrel domain"/>
    <property type="match status" value="1"/>
</dbReference>
<comment type="caution">
    <text evidence="12">The sequence shown here is derived from an EMBL/GenBank/DDBJ whole genome shotgun (WGS) entry which is preliminary data.</text>
</comment>
<evidence type="ECO:0000256" key="7">
    <source>
        <dbReference type="ARBA" id="ARBA00023237"/>
    </source>
</evidence>
<dbReference type="Gene3D" id="2.60.40.1120">
    <property type="entry name" value="Carboxypeptidase-like, regulatory domain"/>
    <property type="match status" value="1"/>
</dbReference>
<evidence type="ECO:0000256" key="5">
    <source>
        <dbReference type="ARBA" id="ARBA00023077"/>
    </source>
</evidence>
<comment type="similarity">
    <text evidence="8 9">Belongs to the TonB-dependent receptor family.</text>
</comment>
<dbReference type="InterPro" id="IPR039426">
    <property type="entry name" value="TonB-dep_rcpt-like"/>
</dbReference>
<dbReference type="EMBL" id="QSCR01000006">
    <property type="protein sequence ID" value="RGY19427.1"/>
    <property type="molecule type" value="Genomic_DNA"/>
</dbReference>
<dbReference type="InterPro" id="IPR008969">
    <property type="entry name" value="CarboxyPept-like_regulatory"/>
</dbReference>
<dbReference type="InterPro" id="IPR012910">
    <property type="entry name" value="Plug_dom"/>
</dbReference>
<dbReference type="InterPro" id="IPR000531">
    <property type="entry name" value="Beta-barrel_TonB"/>
</dbReference>
<reference evidence="12 13" key="1">
    <citation type="submission" date="2018-08" db="EMBL/GenBank/DDBJ databases">
        <title>A genome reference for cultivated species of the human gut microbiota.</title>
        <authorList>
            <person name="Zou Y."/>
            <person name="Xue W."/>
            <person name="Luo G."/>
        </authorList>
    </citation>
    <scope>NUCLEOTIDE SEQUENCE [LARGE SCALE GENOMIC DNA]</scope>
    <source>
        <strain evidence="12 13">OF02-7</strain>
    </source>
</reference>
<evidence type="ECO:0000313" key="12">
    <source>
        <dbReference type="EMBL" id="RGY19427.1"/>
    </source>
</evidence>
<proteinExistence type="inferred from homology"/>
<dbReference type="Gene3D" id="2.170.130.10">
    <property type="entry name" value="TonB-dependent receptor, plug domain"/>
    <property type="match status" value="1"/>
</dbReference>
<dbReference type="InterPro" id="IPR037066">
    <property type="entry name" value="Plug_dom_sf"/>
</dbReference>
<dbReference type="Pfam" id="PF13715">
    <property type="entry name" value="CarbopepD_reg_2"/>
    <property type="match status" value="1"/>
</dbReference>
<evidence type="ECO:0000256" key="1">
    <source>
        <dbReference type="ARBA" id="ARBA00004571"/>
    </source>
</evidence>
<keyword evidence="4 8" id="KW-0812">Transmembrane</keyword>
<dbReference type="PROSITE" id="PS52016">
    <property type="entry name" value="TONB_DEPENDENT_REC_3"/>
    <property type="match status" value="1"/>
</dbReference>
<keyword evidence="5 9" id="KW-0798">TonB box</keyword>
<dbReference type="SUPFAM" id="SSF56935">
    <property type="entry name" value="Porins"/>
    <property type="match status" value="1"/>
</dbReference>
<keyword evidence="3 8" id="KW-1134">Transmembrane beta strand</keyword>
<accession>A0A413IQ91</accession>
<evidence type="ECO:0000256" key="6">
    <source>
        <dbReference type="ARBA" id="ARBA00023136"/>
    </source>
</evidence>
<dbReference type="OrthoDB" id="9768177at2"/>
<dbReference type="AlphaFoldDB" id="A0A413IQ91"/>
<organism evidence="12 13">
    <name type="scientific">Butyricimonas virosa</name>
    <dbReference type="NCBI Taxonomy" id="544645"/>
    <lineage>
        <taxon>Bacteria</taxon>
        <taxon>Pseudomonadati</taxon>
        <taxon>Bacteroidota</taxon>
        <taxon>Bacteroidia</taxon>
        <taxon>Bacteroidales</taxon>
        <taxon>Odoribacteraceae</taxon>
        <taxon>Butyricimonas</taxon>
    </lineage>
</organism>
<evidence type="ECO:0000256" key="4">
    <source>
        <dbReference type="ARBA" id="ARBA00022692"/>
    </source>
</evidence>
<keyword evidence="7 8" id="KW-0998">Cell outer membrane</keyword>
<evidence type="ECO:0000259" key="10">
    <source>
        <dbReference type="Pfam" id="PF00593"/>
    </source>
</evidence>
<evidence type="ECO:0000256" key="2">
    <source>
        <dbReference type="ARBA" id="ARBA00022448"/>
    </source>
</evidence>
<gene>
    <name evidence="12" type="ORF">DXA50_05670</name>
</gene>
<dbReference type="NCBIfam" id="TIGR04056">
    <property type="entry name" value="OMP_RagA_SusC"/>
    <property type="match status" value="1"/>
</dbReference>
<dbReference type="Pfam" id="PF07715">
    <property type="entry name" value="Plug"/>
    <property type="match status" value="1"/>
</dbReference>
<evidence type="ECO:0000313" key="13">
    <source>
        <dbReference type="Proteomes" id="UP000286063"/>
    </source>
</evidence>
<dbReference type="NCBIfam" id="TIGR04057">
    <property type="entry name" value="SusC_RagA_signa"/>
    <property type="match status" value="1"/>
</dbReference>
<dbReference type="Gene3D" id="3.55.50.30">
    <property type="match status" value="1"/>
</dbReference>
<evidence type="ECO:0000256" key="9">
    <source>
        <dbReference type="RuleBase" id="RU003357"/>
    </source>
</evidence>
<feature type="domain" description="TonB-dependent receptor-like beta-barrel" evidence="10">
    <location>
        <begin position="543"/>
        <end position="1035"/>
    </location>
</feature>
<dbReference type="GO" id="GO:0009279">
    <property type="term" value="C:cell outer membrane"/>
    <property type="evidence" value="ECO:0007669"/>
    <property type="project" value="UniProtKB-SubCell"/>
</dbReference>
<dbReference type="Pfam" id="PF00593">
    <property type="entry name" value="TonB_dep_Rec_b-barrel"/>
    <property type="match status" value="1"/>
</dbReference>
<keyword evidence="2 8" id="KW-0813">Transport</keyword>
<dbReference type="Proteomes" id="UP000286063">
    <property type="component" value="Unassembled WGS sequence"/>
</dbReference>
<dbReference type="InterPro" id="IPR023996">
    <property type="entry name" value="TonB-dep_OMP_SusC/RagA"/>
</dbReference>
<evidence type="ECO:0000259" key="11">
    <source>
        <dbReference type="Pfam" id="PF07715"/>
    </source>
</evidence>
<keyword evidence="6 8" id="KW-0472">Membrane</keyword>
<dbReference type="InterPro" id="IPR023997">
    <property type="entry name" value="TonB-dep_OMP_SusC/RagA_CS"/>
</dbReference>
<evidence type="ECO:0000256" key="8">
    <source>
        <dbReference type="PROSITE-ProRule" id="PRU01360"/>
    </source>
</evidence>
<protein>
    <submittedName>
        <fullName evidence="12">SusC/RagA family TonB-linked outer membrane protein</fullName>
    </submittedName>
</protein>